<dbReference type="Proteomes" id="UP000037923">
    <property type="component" value="Unassembled WGS sequence"/>
</dbReference>
<evidence type="ECO:0000313" key="1">
    <source>
        <dbReference type="EMBL" id="KPA74622.1"/>
    </source>
</evidence>
<protein>
    <submittedName>
        <fullName evidence="1">Uncharacterized protein</fullName>
    </submittedName>
</protein>
<dbReference type="OrthoDB" id="10529676at2759"/>
<dbReference type="RefSeq" id="XP_015653061.1">
    <property type="nucleotide sequence ID" value="XM_015808170.1"/>
</dbReference>
<dbReference type="OMA" id="YVIVWVE"/>
<gene>
    <name evidence="1" type="ORF">ABB37_08971</name>
</gene>
<evidence type="ECO:0000313" key="2">
    <source>
        <dbReference type="Proteomes" id="UP000037923"/>
    </source>
</evidence>
<accession>A0A0N0DRL2</accession>
<dbReference type="VEuPathDB" id="TriTrypDB:LpyrH10_28_0040"/>
<proteinExistence type="predicted"/>
<sequence length="417" mass="43579">MTTSSSLPPPTAAPVRYYILVWAAEREAPLYACPSHTLSSSSSTSSDTLTPSINAVALYRLFASLALLSAASPEEDGAPRLSHVSLISSTVLGGRESGGKTGRPHLPCVFAATPLCCVAVLAAAAEEGNSPTASSDLLKWVAVGVLASLQPAASRVNTATLHAGTPPLRHRGLPHTPLGTHPDLSAQLAHFWEQEKAKASAAAAAMEAYGAREVLADAHSSFSLKSFLEVSRTTSEGSEVAPVAAAVQLYLTRWWVPFVLSAPGSPFQLHLAGYFAVNNGPATAEKVRVALSHPAVALPPLACSPQYAAAIQLLASFCQAHQQRGLLTQEDGSTAVVVLRLNATTALTALDTGAASGGDVRVFQVAVVCDSARIKGSGSGDGNGQRCPSYQVCHVDTARLMRDNWTLWSNQVLREML</sequence>
<name>A0A0N0DRL2_LEPPY</name>
<reference evidence="1 2" key="1">
    <citation type="submission" date="2015-07" db="EMBL/GenBank/DDBJ databases">
        <title>High-quality genome of monoxenous trypanosomatid Leptomonas pyrrhocoris.</title>
        <authorList>
            <person name="Flegontov P."/>
            <person name="Butenko A."/>
            <person name="Firsov S."/>
            <person name="Vlcek C."/>
            <person name="Logacheva M.D."/>
            <person name="Field M."/>
            <person name="Filatov D."/>
            <person name="Flegontova O."/>
            <person name="Gerasimov E."/>
            <person name="Jackson A.P."/>
            <person name="Kelly S."/>
            <person name="Opperdoes F."/>
            <person name="O'Reilly A."/>
            <person name="Votypka J."/>
            <person name="Yurchenko V."/>
            <person name="Lukes J."/>
        </authorList>
    </citation>
    <scope>NUCLEOTIDE SEQUENCE [LARGE SCALE GENOMIC DNA]</scope>
    <source>
        <strain evidence="1">H10</strain>
    </source>
</reference>
<organism evidence="1 2">
    <name type="scientific">Leptomonas pyrrhocoris</name>
    <name type="common">Firebug parasite</name>
    <dbReference type="NCBI Taxonomy" id="157538"/>
    <lineage>
        <taxon>Eukaryota</taxon>
        <taxon>Discoba</taxon>
        <taxon>Euglenozoa</taxon>
        <taxon>Kinetoplastea</taxon>
        <taxon>Metakinetoplastina</taxon>
        <taxon>Trypanosomatida</taxon>
        <taxon>Trypanosomatidae</taxon>
        <taxon>Leishmaniinae</taxon>
        <taxon>Leptomonas</taxon>
    </lineage>
</organism>
<dbReference type="GeneID" id="26909254"/>
<keyword evidence="2" id="KW-1185">Reference proteome</keyword>
<comment type="caution">
    <text evidence="1">The sequence shown here is derived from an EMBL/GenBank/DDBJ whole genome shotgun (WGS) entry which is preliminary data.</text>
</comment>
<dbReference type="EMBL" id="LGTL01000028">
    <property type="protein sequence ID" value="KPA74622.1"/>
    <property type="molecule type" value="Genomic_DNA"/>
</dbReference>
<dbReference type="AlphaFoldDB" id="A0A0N0DRL2"/>